<feature type="compositionally biased region" description="Polar residues" evidence="10">
    <location>
        <begin position="245"/>
        <end position="256"/>
    </location>
</feature>
<evidence type="ECO:0000256" key="6">
    <source>
        <dbReference type="ARBA" id="ARBA00022692"/>
    </source>
</evidence>
<dbReference type="GO" id="GO:0031992">
    <property type="term" value="F:energy transducer activity"/>
    <property type="evidence" value="ECO:0007669"/>
    <property type="project" value="TreeGrafter"/>
</dbReference>
<feature type="compositionally biased region" description="Basic and acidic residues" evidence="10">
    <location>
        <begin position="228"/>
        <end position="243"/>
    </location>
</feature>
<comment type="similarity">
    <text evidence="2">Belongs to the TonB family.</text>
</comment>
<evidence type="ECO:0000256" key="4">
    <source>
        <dbReference type="ARBA" id="ARBA00022475"/>
    </source>
</evidence>
<evidence type="ECO:0000313" key="13">
    <source>
        <dbReference type="Proteomes" id="UP000012063"/>
    </source>
</evidence>
<dbReference type="GO" id="GO:0098797">
    <property type="term" value="C:plasma membrane protein complex"/>
    <property type="evidence" value="ECO:0007669"/>
    <property type="project" value="TreeGrafter"/>
</dbReference>
<dbReference type="PANTHER" id="PTHR33446:SF2">
    <property type="entry name" value="PROTEIN TONB"/>
    <property type="match status" value="1"/>
</dbReference>
<organism evidence="12 13">
    <name type="scientific">Halanaerobium saccharolyticum subsp. saccharolyticum DSM 6643</name>
    <dbReference type="NCBI Taxonomy" id="1293054"/>
    <lineage>
        <taxon>Bacteria</taxon>
        <taxon>Bacillati</taxon>
        <taxon>Bacillota</taxon>
        <taxon>Clostridia</taxon>
        <taxon>Halanaerobiales</taxon>
        <taxon>Halanaerobiaceae</taxon>
        <taxon>Halanaerobium</taxon>
    </lineage>
</organism>
<dbReference type="InterPro" id="IPR037682">
    <property type="entry name" value="TonB_C"/>
</dbReference>
<evidence type="ECO:0000256" key="7">
    <source>
        <dbReference type="ARBA" id="ARBA00022927"/>
    </source>
</evidence>
<feature type="compositionally biased region" description="Basic and acidic residues" evidence="10">
    <location>
        <begin position="81"/>
        <end position="105"/>
    </location>
</feature>
<feature type="compositionally biased region" description="Basic and acidic residues" evidence="10">
    <location>
        <begin position="112"/>
        <end position="141"/>
    </location>
</feature>
<evidence type="ECO:0000313" key="12">
    <source>
        <dbReference type="EMBL" id="CCU79288.1"/>
    </source>
</evidence>
<dbReference type="OrthoDB" id="2112605at2"/>
<dbReference type="GO" id="GO:0055085">
    <property type="term" value="P:transmembrane transport"/>
    <property type="evidence" value="ECO:0007669"/>
    <property type="project" value="InterPro"/>
</dbReference>
<dbReference type="STRING" id="1293054.HSACCH_01207"/>
<keyword evidence="3" id="KW-0813">Transport</keyword>
<evidence type="ECO:0000256" key="10">
    <source>
        <dbReference type="SAM" id="MobiDB-lite"/>
    </source>
</evidence>
<feature type="domain" description="TonB C-terminal" evidence="11">
    <location>
        <begin position="301"/>
        <end position="391"/>
    </location>
</feature>
<dbReference type="NCBIfam" id="TIGR01352">
    <property type="entry name" value="tonB_Cterm"/>
    <property type="match status" value="1"/>
</dbReference>
<protein>
    <submittedName>
        <fullName evidence="12">Conserved domain protein</fullName>
    </submittedName>
</protein>
<keyword evidence="7" id="KW-0653">Protein transport</keyword>
<sequence>MKHNLIIYLTAFLLSLSLILLLEAGSLKLLAEDIKIQEREEVEIELLLSASNDLGVKEAQTGETEEIQTKSGPAPAETNEEADKNSSVEKKEEVKKEVKEEKEQLVEDEIVEDKIIEKKDPPKKIVKKTENKQEEPDKQQENTELIEETELEKETVKEEKIEVQNEPKEKTKVNDKKEKIKKEDANEPPAWMQNTNNKSKKDNPEEPKENNKRDKFDLDSFIADLEAEERIEKKSETANEIKEASATQADNSSTLSEIDKNQANNNADKNEQNNETGNSDGEKNPNKHENKVYDLRKGSSDSIKKPGIKNYSQPSYPSNLRKRNIEGQVIVTLRIDREGKIQDLKINESSGYDSFDQAALKAVSNWEFKAAEKDNKKIEVIVNLPIKFMLN</sequence>
<proteinExistence type="inferred from homology"/>
<dbReference type="InterPro" id="IPR006260">
    <property type="entry name" value="TonB/TolA_C"/>
</dbReference>
<evidence type="ECO:0000256" key="1">
    <source>
        <dbReference type="ARBA" id="ARBA00004383"/>
    </source>
</evidence>
<keyword evidence="13" id="KW-1185">Reference proteome</keyword>
<comment type="subcellular location">
    <subcellularLocation>
        <location evidence="1">Cell inner membrane</location>
        <topology evidence="1">Single-pass membrane protein</topology>
        <orientation evidence="1">Periplasmic side</orientation>
    </subcellularLocation>
</comment>
<comment type="caution">
    <text evidence="12">The sequence shown here is derived from an EMBL/GenBank/DDBJ whole genome shotgun (WGS) entry which is preliminary data.</text>
</comment>
<keyword evidence="4" id="KW-1003">Cell membrane</keyword>
<dbReference type="PROSITE" id="PS52015">
    <property type="entry name" value="TONB_CTD"/>
    <property type="match status" value="1"/>
</dbReference>
<dbReference type="eggNOG" id="COG0810">
    <property type="taxonomic scope" value="Bacteria"/>
</dbReference>
<dbReference type="Proteomes" id="UP000012063">
    <property type="component" value="Unassembled WGS sequence"/>
</dbReference>
<dbReference type="PANTHER" id="PTHR33446">
    <property type="entry name" value="PROTEIN TONB-RELATED"/>
    <property type="match status" value="1"/>
</dbReference>
<feature type="region of interest" description="Disordered" evidence="10">
    <location>
        <begin position="59"/>
        <end position="319"/>
    </location>
</feature>
<feature type="compositionally biased region" description="Basic and acidic residues" evidence="10">
    <location>
        <begin position="280"/>
        <end position="304"/>
    </location>
</feature>
<dbReference type="GO" id="GO:0015031">
    <property type="term" value="P:protein transport"/>
    <property type="evidence" value="ECO:0007669"/>
    <property type="project" value="UniProtKB-KW"/>
</dbReference>
<evidence type="ECO:0000256" key="9">
    <source>
        <dbReference type="ARBA" id="ARBA00023136"/>
    </source>
</evidence>
<dbReference type="EMBL" id="CAUI01000015">
    <property type="protein sequence ID" value="CCU79288.1"/>
    <property type="molecule type" value="Genomic_DNA"/>
</dbReference>
<dbReference type="InterPro" id="IPR051045">
    <property type="entry name" value="TonB-dependent_transducer"/>
</dbReference>
<dbReference type="SUPFAM" id="SSF74653">
    <property type="entry name" value="TolA/TonB C-terminal domain"/>
    <property type="match status" value="1"/>
</dbReference>
<accession>M5E114</accession>
<keyword evidence="5" id="KW-0997">Cell inner membrane</keyword>
<evidence type="ECO:0000256" key="3">
    <source>
        <dbReference type="ARBA" id="ARBA00022448"/>
    </source>
</evidence>
<name>M5E114_9FIRM</name>
<evidence type="ECO:0000256" key="2">
    <source>
        <dbReference type="ARBA" id="ARBA00006555"/>
    </source>
</evidence>
<evidence type="ECO:0000259" key="11">
    <source>
        <dbReference type="PROSITE" id="PS52015"/>
    </source>
</evidence>
<dbReference type="AlphaFoldDB" id="M5E114"/>
<dbReference type="Gene3D" id="3.30.1150.10">
    <property type="match status" value="1"/>
</dbReference>
<dbReference type="InParanoid" id="M5E114"/>
<feature type="compositionally biased region" description="Basic and acidic residues" evidence="10">
    <location>
        <begin position="152"/>
        <end position="185"/>
    </location>
</feature>
<keyword evidence="9" id="KW-0472">Membrane</keyword>
<evidence type="ECO:0000256" key="5">
    <source>
        <dbReference type="ARBA" id="ARBA00022519"/>
    </source>
</evidence>
<keyword evidence="6" id="KW-0812">Transmembrane</keyword>
<reference evidence="13" key="1">
    <citation type="journal article" date="2013" name="Genome Announc.">
        <title>Genome Sequence of Halanaerobium saccharolyticum subsp. saccharolyticum Strain DSM 6643T, a Halophilic Hydrogen-Producing Bacterium.</title>
        <authorList>
            <person name="Kivisto A."/>
            <person name="Larjo A."/>
            <person name="Ciranna A."/>
            <person name="Santala V."/>
            <person name="Roos C."/>
            <person name="Karp M."/>
        </authorList>
    </citation>
    <scope>NUCLEOTIDE SEQUENCE [LARGE SCALE GENOMIC DNA]</scope>
    <source>
        <strain evidence="13">DSM 6643</strain>
    </source>
</reference>
<keyword evidence="8" id="KW-1133">Transmembrane helix</keyword>
<feature type="compositionally biased region" description="Basic and acidic residues" evidence="10">
    <location>
        <begin position="199"/>
        <end position="218"/>
    </location>
</feature>
<evidence type="ECO:0000256" key="8">
    <source>
        <dbReference type="ARBA" id="ARBA00022989"/>
    </source>
</evidence>
<gene>
    <name evidence="12" type="ORF">HSACCH_01207</name>
</gene>
<dbReference type="RefSeq" id="WP_005488617.1">
    <property type="nucleotide sequence ID" value="NZ_CAUI01000015.1"/>
</dbReference>
<dbReference type="Pfam" id="PF03544">
    <property type="entry name" value="TonB_C"/>
    <property type="match status" value="1"/>
</dbReference>